<dbReference type="PROSITE" id="PS01081">
    <property type="entry name" value="HTH_TETR_1"/>
    <property type="match status" value="1"/>
</dbReference>
<proteinExistence type="predicted"/>
<keyword evidence="3 5" id="KW-0238">DNA-binding</keyword>
<evidence type="ECO:0000313" key="8">
    <source>
        <dbReference type="Proteomes" id="UP000474758"/>
    </source>
</evidence>
<feature type="domain" description="HTH tetR-type" evidence="6">
    <location>
        <begin position="14"/>
        <end position="74"/>
    </location>
</feature>
<dbReference type="GO" id="GO:0000976">
    <property type="term" value="F:transcription cis-regulatory region binding"/>
    <property type="evidence" value="ECO:0007669"/>
    <property type="project" value="TreeGrafter"/>
</dbReference>
<dbReference type="InterPro" id="IPR009057">
    <property type="entry name" value="Homeodomain-like_sf"/>
</dbReference>
<name>A0A6M1TUR7_9RHOB</name>
<sequence length="199" mass="21842">MAEAPRKKARLPAGDRRALLEDAARACMARGGIREFTVDRIVAEAGVSRGLITHHFGSMDGLLVAVYARMYREWMEVIEAPRPGLSRIEAIIEALVSPELFDRDVLNIWLTLWGEISNNPVLREAHRQLYGDYRATIAAALREAAQANGRELDADTVASAFICLVDGFGVQRCVEPALLTEADARAACRAFLGPHVGPF</sequence>
<keyword evidence="2" id="KW-0805">Transcription regulation</keyword>
<gene>
    <name evidence="7" type="ORF">G5V65_02295</name>
</gene>
<evidence type="ECO:0000256" key="4">
    <source>
        <dbReference type="ARBA" id="ARBA00023163"/>
    </source>
</evidence>
<reference evidence="7 8" key="1">
    <citation type="submission" date="2020-02" db="EMBL/GenBank/DDBJ databases">
        <title>Rhodobacter translucens sp. nov., a novel bacterium isolated from activated sludge.</title>
        <authorList>
            <person name="Liu J."/>
        </authorList>
    </citation>
    <scope>NUCLEOTIDE SEQUENCE [LARGE SCALE GENOMIC DNA]</scope>
    <source>
        <strain evidence="7 8">HX-7-19</strain>
    </source>
</reference>
<evidence type="ECO:0000256" key="2">
    <source>
        <dbReference type="ARBA" id="ARBA00023015"/>
    </source>
</evidence>
<feature type="DNA-binding region" description="H-T-H motif" evidence="5">
    <location>
        <begin position="37"/>
        <end position="56"/>
    </location>
</feature>
<dbReference type="InterPro" id="IPR039538">
    <property type="entry name" value="BetI_C"/>
</dbReference>
<evidence type="ECO:0000313" key="7">
    <source>
        <dbReference type="EMBL" id="NGQ89712.1"/>
    </source>
</evidence>
<evidence type="ECO:0000256" key="1">
    <source>
        <dbReference type="ARBA" id="ARBA00022491"/>
    </source>
</evidence>
<protein>
    <submittedName>
        <fullName evidence="7">TetR family transcriptional regulator</fullName>
    </submittedName>
</protein>
<dbReference type="SUPFAM" id="SSF48498">
    <property type="entry name" value="Tetracyclin repressor-like, C-terminal domain"/>
    <property type="match status" value="1"/>
</dbReference>
<dbReference type="PANTHER" id="PTHR30055">
    <property type="entry name" value="HTH-TYPE TRANSCRIPTIONAL REGULATOR RUTR"/>
    <property type="match status" value="1"/>
</dbReference>
<dbReference type="InterPro" id="IPR001647">
    <property type="entry name" value="HTH_TetR"/>
</dbReference>
<dbReference type="PANTHER" id="PTHR30055:SF228">
    <property type="entry name" value="TRANSCRIPTIONAL REGULATOR-RELATED"/>
    <property type="match status" value="1"/>
</dbReference>
<dbReference type="AlphaFoldDB" id="A0A6M1TUR7"/>
<keyword evidence="4" id="KW-0804">Transcription</keyword>
<dbReference type="InterPro" id="IPR036271">
    <property type="entry name" value="Tet_transcr_reg_TetR-rel_C_sf"/>
</dbReference>
<dbReference type="InterPro" id="IPR023772">
    <property type="entry name" value="DNA-bd_HTH_TetR-type_CS"/>
</dbReference>
<comment type="caution">
    <text evidence="7">The sequence shown here is derived from an EMBL/GenBank/DDBJ whole genome shotgun (WGS) entry which is preliminary data.</text>
</comment>
<accession>A0A6M1TUR7</accession>
<evidence type="ECO:0000256" key="3">
    <source>
        <dbReference type="ARBA" id="ARBA00023125"/>
    </source>
</evidence>
<organism evidence="7 8">
    <name type="scientific">Paragemmobacter kunshanensis</name>
    <dbReference type="NCBI Taxonomy" id="2583234"/>
    <lineage>
        <taxon>Bacteria</taxon>
        <taxon>Pseudomonadati</taxon>
        <taxon>Pseudomonadota</taxon>
        <taxon>Alphaproteobacteria</taxon>
        <taxon>Rhodobacterales</taxon>
        <taxon>Paracoccaceae</taxon>
        <taxon>Paragemmobacter</taxon>
    </lineage>
</organism>
<dbReference type="SUPFAM" id="SSF46689">
    <property type="entry name" value="Homeodomain-like"/>
    <property type="match status" value="1"/>
</dbReference>
<dbReference type="PROSITE" id="PS50977">
    <property type="entry name" value="HTH_TETR_2"/>
    <property type="match status" value="1"/>
</dbReference>
<dbReference type="Pfam" id="PF13977">
    <property type="entry name" value="TetR_C_6"/>
    <property type="match status" value="1"/>
</dbReference>
<dbReference type="Gene3D" id="1.10.357.10">
    <property type="entry name" value="Tetracycline Repressor, domain 2"/>
    <property type="match status" value="1"/>
</dbReference>
<evidence type="ECO:0000256" key="5">
    <source>
        <dbReference type="PROSITE-ProRule" id="PRU00335"/>
    </source>
</evidence>
<dbReference type="Proteomes" id="UP000474758">
    <property type="component" value="Unassembled WGS sequence"/>
</dbReference>
<keyword evidence="1" id="KW-0678">Repressor</keyword>
<dbReference type="Pfam" id="PF00440">
    <property type="entry name" value="TetR_N"/>
    <property type="match status" value="1"/>
</dbReference>
<dbReference type="RefSeq" id="WP_165046792.1">
    <property type="nucleotide sequence ID" value="NZ_JAALFE010000001.1"/>
</dbReference>
<dbReference type="GO" id="GO:0003700">
    <property type="term" value="F:DNA-binding transcription factor activity"/>
    <property type="evidence" value="ECO:0007669"/>
    <property type="project" value="TreeGrafter"/>
</dbReference>
<keyword evidence="8" id="KW-1185">Reference proteome</keyword>
<evidence type="ECO:0000259" key="6">
    <source>
        <dbReference type="PROSITE" id="PS50977"/>
    </source>
</evidence>
<dbReference type="InterPro" id="IPR050109">
    <property type="entry name" value="HTH-type_TetR-like_transc_reg"/>
</dbReference>
<dbReference type="EMBL" id="JAALFE010000001">
    <property type="protein sequence ID" value="NGQ89712.1"/>
    <property type="molecule type" value="Genomic_DNA"/>
</dbReference>